<dbReference type="PANTHER" id="PTHR34512">
    <property type="entry name" value="CELL SURFACE PROTEIN"/>
    <property type="match status" value="1"/>
</dbReference>
<feature type="region of interest" description="Disordered" evidence="1">
    <location>
        <begin position="537"/>
        <end position="566"/>
    </location>
</feature>
<dbReference type="Proteomes" id="UP000503447">
    <property type="component" value="Chromosome"/>
</dbReference>
<dbReference type="Pfam" id="PF13360">
    <property type="entry name" value="PQQ_2"/>
    <property type="match status" value="2"/>
</dbReference>
<dbReference type="InterPro" id="IPR011047">
    <property type="entry name" value="Quinoprotein_ADH-like_sf"/>
</dbReference>
<dbReference type="EMBL" id="CP053452">
    <property type="protein sequence ID" value="QJW95556.1"/>
    <property type="molecule type" value="Genomic_DNA"/>
</dbReference>
<dbReference type="SMART" id="SM00564">
    <property type="entry name" value="PQQ"/>
    <property type="match status" value="3"/>
</dbReference>
<dbReference type="InterPro" id="IPR018391">
    <property type="entry name" value="PQQ_b-propeller_rpt"/>
</dbReference>
<sequence>MRHRLAALVAVALCAAAATAQPTSFSKAAPPPKAVLDRLNLKSEWTQFLPVGGTRDTLVSVQTIDDQVFVQTRAGTLFALDALTGRVQWAARLGNGSYGNAYPVAANSQFVFCAHVTTLYAFYRYTGVTEFVTDLETPPTTGLACDEQSVYCVLGMRPGNAGAHRVAVYDMPRPIAINEAVKEAGDPLGRAARPAATGAVDDLLKRYHPGATGTPLIETFDSPVLPKDLEAPIGGATGSRTPSVSTLPSVMPPYSLGNRSPAPSLATLPSVRQPYHIRQDAGRYVQQTPSLGVIPPSIAASLALADLRPKTVAPPLRWEYGLNSRILYPLHLTPTRVWAVAEGNMVIALNKNSQAGKVVTEVSERLSSPVAAAPSATGQTHYVPLGNGNLVAVDASSGNLDGGLSIKWRSVPGGINNHSPYITKAFVYASGDDSGVICVNRETGEVVWRSDDNVDRIIGANEEFAYLRNRQGRFLVYDAKRPGGADHKRTLPLGSADLSEFNIHIVNTASDRVYLAADNGLIVCLRDASAKYAKPMRLWPPADVNPPKRISVDAKPSKDAAPDTKP</sequence>
<feature type="chain" id="PRO_5027019689" description="Pyrrolo-quinoline quinone repeat domain-containing protein" evidence="2">
    <location>
        <begin position="21"/>
        <end position="566"/>
    </location>
</feature>
<dbReference type="RefSeq" id="WP_171471317.1">
    <property type="nucleotide sequence ID" value="NZ_CP053452.2"/>
</dbReference>
<keyword evidence="2" id="KW-0732">Signal</keyword>
<dbReference type="InterPro" id="IPR015943">
    <property type="entry name" value="WD40/YVTN_repeat-like_dom_sf"/>
</dbReference>
<organism evidence="4 5">
    <name type="scientific">Frigoriglobus tundricola</name>
    <dbReference type="NCBI Taxonomy" id="2774151"/>
    <lineage>
        <taxon>Bacteria</taxon>
        <taxon>Pseudomonadati</taxon>
        <taxon>Planctomycetota</taxon>
        <taxon>Planctomycetia</taxon>
        <taxon>Gemmatales</taxon>
        <taxon>Gemmataceae</taxon>
        <taxon>Frigoriglobus</taxon>
    </lineage>
</organism>
<evidence type="ECO:0000313" key="5">
    <source>
        <dbReference type="Proteomes" id="UP000503447"/>
    </source>
</evidence>
<evidence type="ECO:0000259" key="3">
    <source>
        <dbReference type="Pfam" id="PF13360"/>
    </source>
</evidence>
<accession>A0A6M5YQB7</accession>
<dbReference type="Gene3D" id="2.130.10.10">
    <property type="entry name" value="YVTN repeat-like/Quinoprotein amine dehydrogenase"/>
    <property type="match status" value="2"/>
</dbReference>
<reference evidence="5" key="1">
    <citation type="submission" date="2020-05" db="EMBL/GenBank/DDBJ databases">
        <title>Frigoriglobus tundricola gen. nov., sp. nov., a psychrotolerant cellulolytic planctomycete of the family Gemmataceae with two divergent copies of 16S rRNA gene.</title>
        <authorList>
            <person name="Kulichevskaya I.S."/>
            <person name="Ivanova A.A."/>
            <person name="Naumoff D.G."/>
            <person name="Beletsky A.V."/>
            <person name="Rijpstra W.I.C."/>
            <person name="Sinninghe Damste J.S."/>
            <person name="Mardanov A.V."/>
            <person name="Ravin N.V."/>
            <person name="Dedysh S.N."/>
        </authorList>
    </citation>
    <scope>NUCLEOTIDE SEQUENCE [LARGE SCALE GENOMIC DNA]</scope>
    <source>
        <strain evidence="5">PL17</strain>
    </source>
</reference>
<feature type="compositionally biased region" description="Basic and acidic residues" evidence="1">
    <location>
        <begin position="550"/>
        <end position="566"/>
    </location>
</feature>
<feature type="signal peptide" evidence="2">
    <location>
        <begin position="1"/>
        <end position="20"/>
    </location>
</feature>
<evidence type="ECO:0000256" key="2">
    <source>
        <dbReference type="SAM" id="SignalP"/>
    </source>
</evidence>
<evidence type="ECO:0000313" key="4">
    <source>
        <dbReference type="EMBL" id="QJW95556.1"/>
    </source>
</evidence>
<gene>
    <name evidence="4" type="ORF">FTUN_3106</name>
</gene>
<feature type="domain" description="Pyrrolo-quinoline quinone repeat" evidence="3">
    <location>
        <begin position="316"/>
        <end position="480"/>
    </location>
</feature>
<dbReference type="SUPFAM" id="SSF50998">
    <property type="entry name" value="Quinoprotein alcohol dehydrogenase-like"/>
    <property type="match status" value="2"/>
</dbReference>
<dbReference type="AlphaFoldDB" id="A0A6M5YQB7"/>
<evidence type="ECO:0000256" key="1">
    <source>
        <dbReference type="SAM" id="MobiDB-lite"/>
    </source>
</evidence>
<name>A0A6M5YQB7_9BACT</name>
<keyword evidence="5" id="KW-1185">Reference proteome</keyword>
<proteinExistence type="predicted"/>
<dbReference type="InterPro" id="IPR002372">
    <property type="entry name" value="PQQ_rpt_dom"/>
</dbReference>
<dbReference type="PANTHER" id="PTHR34512:SF30">
    <property type="entry name" value="OUTER MEMBRANE PROTEIN ASSEMBLY FACTOR BAMB"/>
    <property type="match status" value="1"/>
</dbReference>
<dbReference type="KEGG" id="ftj:FTUN_3106"/>
<feature type="domain" description="Pyrrolo-quinoline quinone repeat" evidence="3">
    <location>
        <begin position="59"/>
        <end position="152"/>
    </location>
</feature>
<protein>
    <recommendedName>
        <fullName evidence="3">Pyrrolo-quinoline quinone repeat domain-containing protein</fullName>
    </recommendedName>
</protein>